<feature type="region of interest" description="Disordered" evidence="1">
    <location>
        <begin position="1"/>
        <end position="104"/>
    </location>
</feature>
<accession>K0SI12</accession>
<gene>
    <name evidence="2" type="ORF">THAOC_18971</name>
</gene>
<feature type="compositionally biased region" description="Low complexity" evidence="1">
    <location>
        <begin position="76"/>
        <end position="86"/>
    </location>
</feature>
<name>K0SI12_THAOC</name>
<proteinExistence type="predicted"/>
<feature type="region of interest" description="Disordered" evidence="1">
    <location>
        <begin position="485"/>
        <end position="540"/>
    </location>
</feature>
<organism evidence="2 3">
    <name type="scientific">Thalassiosira oceanica</name>
    <name type="common">Marine diatom</name>
    <dbReference type="NCBI Taxonomy" id="159749"/>
    <lineage>
        <taxon>Eukaryota</taxon>
        <taxon>Sar</taxon>
        <taxon>Stramenopiles</taxon>
        <taxon>Ochrophyta</taxon>
        <taxon>Bacillariophyta</taxon>
        <taxon>Coscinodiscophyceae</taxon>
        <taxon>Thalassiosirophycidae</taxon>
        <taxon>Thalassiosirales</taxon>
        <taxon>Thalassiosiraceae</taxon>
        <taxon>Thalassiosira</taxon>
    </lineage>
</organism>
<dbReference type="AlphaFoldDB" id="K0SI12"/>
<sequence>MTDASPACTLPPAGGKPHLDKSDGSKNSSHGVADSPRVVAADKEAGDAVSVMSQVSIDPPAGPTQSTYNTYGARGGSSVSSLRSLGDPPDKSGSIGSHRKKRGTNTLASIHNIEMNYRGRLQMEGDMSSIRNGRELHNNINRQNLEPLEENCELHGLWPATASIQSMSRLPIKNMFAAQARDKKTQYRELANKTFVRSSSSGSSRRKRGTMKFISKFASKYTSKKMLYIAMLSVLVMTGFFSAMNDIDDTNVVDMRSPTGGIMEDARQTENGRMTLMETQPNEHEDQSHSVEDIEQERRGGERIQRLDDAPPHLRGFYAKQMGINEPQLIVESVNPEIGGAATMQDISDPKPLQNVDTHGILSQLQYRQKPKTLQEKIQDGQDMLAAISLQVEEGQRDGQFGHNPLPPYYAKHVEVPSVDQQQAEVQNEQGPPPPVEQQQIQEHQQIMDGQAFEAQLQSQAFNGADQPVVNPEMLLPAGVAVNVDRQQRQQQQDPPEEVDQSQQQTIEASLEAVEADLAEFLPAPIDEGDNREQSREVDK</sequence>
<evidence type="ECO:0000313" key="2">
    <source>
        <dbReference type="EMBL" id="EJK60636.1"/>
    </source>
</evidence>
<feature type="compositionally biased region" description="Basic and acidic residues" evidence="1">
    <location>
        <begin position="281"/>
        <end position="300"/>
    </location>
</feature>
<keyword evidence="3" id="KW-1185">Reference proteome</keyword>
<feature type="region of interest" description="Disordered" evidence="1">
    <location>
        <begin position="280"/>
        <end position="300"/>
    </location>
</feature>
<comment type="caution">
    <text evidence="2">The sequence shown here is derived from an EMBL/GenBank/DDBJ whole genome shotgun (WGS) entry which is preliminary data.</text>
</comment>
<evidence type="ECO:0000313" key="3">
    <source>
        <dbReference type="Proteomes" id="UP000266841"/>
    </source>
</evidence>
<reference evidence="2 3" key="1">
    <citation type="journal article" date="2012" name="Genome Biol.">
        <title>Genome and low-iron response of an oceanic diatom adapted to chronic iron limitation.</title>
        <authorList>
            <person name="Lommer M."/>
            <person name="Specht M."/>
            <person name="Roy A.S."/>
            <person name="Kraemer L."/>
            <person name="Andreson R."/>
            <person name="Gutowska M.A."/>
            <person name="Wolf J."/>
            <person name="Bergner S.V."/>
            <person name="Schilhabel M.B."/>
            <person name="Klostermeier U.C."/>
            <person name="Beiko R.G."/>
            <person name="Rosenstiel P."/>
            <person name="Hippler M."/>
            <person name="Laroche J."/>
        </authorList>
    </citation>
    <scope>NUCLEOTIDE SEQUENCE [LARGE SCALE GENOMIC DNA]</scope>
    <source>
        <strain evidence="2 3">CCMP1005</strain>
    </source>
</reference>
<dbReference type="Proteomes" id="UP000266841">
    <property type="component" value="Unassembled WGS sequence"/>
</dbReference>
<dbReference type="EMBL" id="AGNL01020831">
    <property type="protein sequence ID" value="EJK60636.1"/>
    <property type="molecule type" value="Genomic_DNA"/>
</dbReference>
<feature type="compositionally biased region" description="Basic and acidic residues" evidence="1">
    <location>
        <begin position="529"/>
        <end position="540"/>
    </location>
</feature>
<protein>
    <submittedName>
        <fullName evidence="2">Uncharacterized protein</fullName>
    </submittedName>
</protein>
<evidence type="ECO:0000256" key="1">
    <source>
        <dbReference type="SAM" id="MobiDB-lite"/>
    </source>
</evidence>